<dbReference type="InterPro" id="IPR050523">
    <property type="entry name" value="AKR_Detox_Biosynth"/>
</dbReference>
<dbReference type="OrthoDB" id="9768793at2"/>
<keyword evidence="4" id="KW-1185">Reference proteome</keyword>
<proteinExistence type="predicted"/>
<keyword evidence="1" id="KW-0560">Oxidoreductase</keyword>
<dbReference type="PANTHER" id="PTHR43364">
    <property type="entry name" value="NADH-SPECIFIC METHYLGLYOXAL REDUCTASE-RELATED"/>
    <property type="match status" value="1"/>
</dbReference>
<dbReference type="GO" id="GO:0005829">
    <property type="term" value="C:cytosol"/>
    <property type="evidence" value="ECO:0007669"/>
    <property type="project" value="UniProtKB-ARBA"/>
</dbReference>
<dbReference type="Pfam" id="PF00248">
    <property type="entry name" value="Aldo_ket_red"/>
    <property type="match status" value="1"/>
</dbReference>
<sequence>MARIGTTDLDVLPLNLGGNVFGWTADEDASFAVLDAFAAAGGSFVDTADVYSEWVPGHEGGESEAVLGRWMGARGNRADVVIATKVGKLSTRRGTSRDVVRAAVEDSLKRLGTDYVDLYYAHEDDQETPLEETVVALGEVVAEGKARYVAASNFSPERLAEALRIADDLGVARFVALQPHYNLVHRDEYEGPLQELAVREGLGVLPYSSLASGFLTGKYRDGADAVDSPRAGSAGRYLDDRGRRVLAALDEVAAAHGTSVTAVSLAWLRVQPGVVAPIASARSVAQLPDLLAGATLALTDDEVVALSAAAS</sequence>
<evidence type="ECO:0000259" key="2">
    <source>
        <dbReference type="Pfam" id="PF00248"/>
    </source>
</evidence>
<dbReference type="EMBL" id="RFFI01000181">
    <property type="protein sequence ID" value="RMI03453.1"/>
    <property type="molecule type" value="Genomic_DNA"/>
</dbReference>
<name>A0A3M2IVX9_9CELL</name>
<accession>A0A3M2IVX9</accession>
<evidence type="ECO:0000256" key="1">
    <source>
        <dbReference type="ARBA" id="ARBA00023002"/>
    </source>
</evidence>
<dbReference type="InterPro" id="IPR023210">
    <property type="entry name" value="NADP_OxRdtase_dom"/>
</dbReference>
<gene>
    <name evidence="3" type="ORF">EBM89_19480</name>
</gene>
<evidence type="ECO:0000313" key="4">
    <source>
        <dbReference type="Proteomes" id="UP000269289"/>
    </source>
</evidence>
<dbReference type="InterPro" id="IPR036812">
    <property type="entry name" value="NAD(P)_OxRdtase_dom_sf"/>
</dbReference>
<organism evidence="3 4">
    <name type="scientific">Cellulomonas triticagri</name>
    <dbReference type="NCBI Taxonomy" id="2483352"/>
    <lineage>
        <taxon>Bacteria</taxon>
        <taxon>Bacillati</taxon>
        <taxon>Actinomycetota</taxon>
        <taxon>Actinomycetes</taxon>
        <taxon>Micrococcales</taxon>
        <taxon>Cellulomonadaceae</taxon>
        <taxon>Cellulomonas</taxon>
    </lineage>
</organism>
<evidence type="ECO:0000313" key="3">
    <source>
        <dbReference type="EMBL" id="RMI03453.1"/>
    </source>
</evidence>
<comment type="caution">
    <text evidence="3">The sequence shown here is derived from an EMBL/GenBank/DDBJ whole genome shotgun (WGS) entry which is preliminary data.</text>
</comment>
<reference evidence="3 4" key="1">
    <citation type="submission" date="2018-10" db="EMBL/GenBank/DDBJ databases">
        <title>Isolation, diversity and antifungal activity of actinobacteria from wheat.</title>
        <authorList>
            <person name="Han C."/>
        </authorList>
    </citation>
    <scope>NUCLEOTIDE SEQUENCE [LARGE SCALE GENOMIC DNA]</scope>
    <source>
        <strain evidence="3 4">NEAU-YY56</strain>
    </source>
</reference>
<dbReference type="SUPFAM" id="SSF51430">
    <property type="entry name" value="NAD(P)-linked oxidoreductase"/>
    <property type="match status" value="1"/>
</dbReference>
<dbReference type="PANTHER" id="PTHR43364:SF6">
    <property type="entry name" value="OXIDOREDUCTASE-RELATED"/>
    <property type="match status" value="1"/>
</dbReference>
<dbReference type="Gene3D" id="3.20.20.100">
    <property type="entry name" value="NADP-dependent oxidoreductase domain"/>
    <property type="match status" value="1"/>
</dbReference>
<dbReference type="Proteomes" id="UP000269289">
    <property type="component" value="Unassembled WGS sequence"/>
</dbReference>
<protein>
    <submittedName>
        <fullName evidence="3">Aldo/keto reductase</fullName>
    </submittedName>
</protein>
<dbReference type="GO" id="GO:0016491">
    <property type="term" value="F:oxidoreductase activity"/>
    <property type="evidence" value="ECO:0007669"/>
    <property type="project" value="UniProtKB-KW"/>
</dbReference>
<dbReference type="AlphaFoldDB" id="A0A3M2IVX9"/>
<dbReference type="CDD" id="cd19081">
    <property type="entry name" value="AKR_AKR9C1"/>
    <property type="match status" value="1"/>
</dbReference>
<dbReference type="FunFam" id="3.20.20.100:FF:000004">
    <property type="entry name" value="Oxidoreductase, aldo/keto reductase"/>
    <property type="match status" value="1"/>
</dbReference>
<feature type="domain" description="NADP-dependent oxidoreductase" evidence="2">
    <location>
        <begin position="14"/>
        <end position="308"/>
    </location>
</feature>
<dbReference type="RefSeq" id="WP_122151248.1">
    <property type="nucleotide sequence ID" value="NZ_RFFI01000181.1"/>
</dbReference>